<feature type="signal peptide" evidence="1">
    <location>
        <begin position="1"/>
        <end position="20"/>
    </location>
</feature>
<keyword evidence="3" id="KW-1185">Reference proteome</keyword>
<organism evidence="2 3">
    <name type="scientific">Tichowtungia aerotolerans</name>
    <dbReference type="NCBI Taxonomy" id="2697043"/>
    <lineage>
        <taxon>Bacteria</taxon>
        <taxon>Pseudomonadati</taxon>
        <taxon>Kiritimatiellota</taxon>
        <taxon>Tichowtungiia</taxon>
        <taxon>Tichowtungiales</taxon>
        <taxon>Tichowtungiaceae</taxon>
        <taxon>Tichowtungia</taxon>
    </lineage>
</organism>
<protein>
    <recommendedName>
        <fullName evidence="4">Porin</fullName>
    </recommendedName>
</protein>
<dbReference type="RefSeq" id="WP_160629600.1">
    <property type="nucleotide sequence ID" value="NZ_CP047593.1"/>
</dbReference>
<dbReference type="KEGG" id="taer:GT409_13575"/>
<dbReference type="EMBL" id="CP047593">
    <property type="protein sequence ID" value="QHI70423.1"/>
    <property type="molecule type" value="Genomic_DNA"/>
</dbReference>
<dbReference type="SUPFAM" id="SSF56935">
    <property type="entry name" value="Porins"/>
    <property type="match status" value="1"/>
</dbReference>
<keyword evidence="1" id="KW-0732">Signal</keyword>
<dbReference type="InterPro" id="IPR032638">
    <property type="entry name" value="Porin_5"/>
</dbReference>
<evidence type="ECO:0000313" key="3">
    <source>
        <dbReference type="Proteomes" id="UP000464954"/>
    </source>
</evidence>
<evidence type="ECO:0000256" key="1">
    <source>
        <dbReference type="SAM" id="SignalP"/>
    </source>
</evidence>
<dbReference type="AlphaFoldDB" id="A0A6P1MBE5"/>
<gene>
    <name evidence="2" type="ORF">GT409_13575</name>
</gene>
<dbReference type="Proteomes" id="UP000464954">
    <property type="component" value="Chromosome"/>
</dbReference>
<evidence type="ECO:0000313" key="2">
    <source>
        <dbReference type="EMBL" id="QHI70423.1"/>
    </source>
</evidence>
<feature type="chain" id="PRO_5027023864" description="Porin" evidence="1">
    <location>
        <begin position="21"/>
        <end position="393"/>
    </location>
</feature>
<accession>A0A6P1MBE5</accession>
<proteinExistence type="predicted"/>
<sequence length="393" mass="42589">MKRIWITGAAVALTVSAVWAEDPTLAELQAQLKELSAKIEKLERQQASPAAPAPSADLTARIEKLENGPKIPEWVTNTKIKGDLRYRYENTEVDGSNSADRQRARARIGAYGSVNDYIDYGIRFATGKDSATSANETLGDEFLKDDAYFDLYYVDIHPEQFKGAHVILGKMKKPWLKGSGLIWDGDTNPEGIAVKYDKKFEDTTLFASAGSFVVSDNKGDDAQLWSGQAAVEQSIDSIKFLGGASLYHVQNGDVSGLSAGQNLTAQFNIVEGFGSISAKPCGLPVKVHGQYAVNTEAVANDDTAYLVGVVLGKAKAPGSWEIGYNWRDTGRDAVIDAFNDSDFAGGDTGSYGHQVKAKYQISENFQAAGTYFNTVNGDGADEDMVQLDLNFNF</sequence>
<name>A0A6P1MBE5_9BACT</name>
<reference evidence="2 3" key="1">
    <citation type="submission" date="2020-01" db="EMBL/GenBank/DDBJ databases">
        <title>Ponticoccus aerotolerans gen. nov., sp. nov., an anaerobic bacterium and proposal of Ponticoccusceae fam. nov., Ponticoccusles ord. nov. and Ponticoccuse classis nov. in the phylum Kiritimatiellaeota.</title>
        <authorList>
            <person name="Zhou L.Y."/>
            <person name="Du Z.J."/>
        </authorList>
    </citation>
    <scope>NUCLEOTIDE SEQUENCE [LARGE SCALE GENOMIC DNA]</scope>
    <source>
        <strain evidence="2 3">S-5007</strain>
    </source>
</reference>
<dbReference type="Pfam" id="PF16930">
    <property type="entry name" value="Porin_5"/>
    <property type="match status" value="3"/>
</dbReference>
<evidence type="ECO:0008006" key="4">
    <source>
        <dbReference type="Google" id="ProtNLM"/>
    </source>
</evidence>